<evidence type="ECO:0000313" key="3">
    <source>
        <dbReference type="Proteomes" id="UP000307956"/>
    </source>
</evidence>
<dbReference type="AlphaFoldDB" id="A0A4S4AJF7"/>
<dbReference type="Gene3D" id="3.40.570.10">
    <property type="entry name" value="Extracellular Endonuclease, subunit A"/>
    <property type="match status" value="1"/>
</dbReference>
<reference evidence="2 3" key="1">
    <citation type="submission" date="2019-04" db="EMBL/GenBank/DDBJ databases">
        <title>Azoarcus rhizosphaerae sp. nov. isolated from rhizosphere of Ficus religiosa.</title>
        <authorList>
            <person name="Lin S.-Y."/>
            <person name="Hameed A."/>
            <person name="Hsu Y.-H."/>
            <person name="Young C.-C."/>
        </authorList>
    </citation>
    <scope>NUCLEOTIDE SEQUENCE [LARGE SCALE GENOMIC DNA]</scope>
    <source>
        <strain evidence="2 3">CC-YHH848</strain>
    </source>
</reference>
<dbReference type="SUPFAM" id="SSF54060">
    <property type="entry name" value="His-Me finger endonucleases"/>
    <property type="match status" value="1"/>
</dbReference>
<evidence type="ECO:0000259" key="1">
    <source>
        <dbReference type="Pfam" id="PF13930"/>
    </source>
</evidence>
<proteinExistence type="predicted"/>
<organism evidence="2 3">
    <name type="scientific">Pseudothauera rhizosphaerae</name>
    <dbReference type="NCBI Taxonomy" id="2565932"/>
    <lineage>
        <taxon>Bacteria</taxon>
        <taxon>Pseudomonadati</taxon>
        <taxon>Pseudomonadota</taxon>
        <taxon>Betaproteobacteria</taxon>
        <taxon>Rhodocyclales</taxon>
        <taxon>Zoogloeaceae</taxon>
        <taxon>Pseudothauera</taxon>
    </lineage>
</organism>
<protein>
    <recommendedName>
        <fullName evidence="1">Type VII secretion system protein EssD-like domain-containing protein</fullName>
    </recommendedName>
</protein>
<accession>A0A4S4AJF7</accession>
<dbReference type="Pfam" id="PF13930">
    <property type="entry name" value="Endonuclea_NS_2"/>
    <property type="match status" value="1"/>
</dbReference>
<dbReference type="InterPro" id="IPR044929">
    <property type="entry name" value="DNA/RNA_non-sp_Endonuclease_sf"/>
</dbReference>
<comment type="caution">
    <text evidence="2">The sequence shown here is derived from an EMBL/GenBank/DDBJ whole genome shotgun (WGS) entry which is preliminary data.</text>
</comment>
<dbReference type="EMBL" id="SSOD01000013">
    <property type="protein sequence ID" value="THF59460.1"/>
    <property type="molecule type" value="Genomic_DNA"/>
</dbReference>
<keyword evidence="3" id="KW-1185">Reference proteome</keyword>
<name>A0A4S4AJF7_9RHOO</name>
<gene>
    <name evidence="2" type="ORF">E6O51_15840</name>
</gene>
<dbReference type="Proteomes" id="UP000307956">
    <property type="component" value="Unassembled WGS sequence"/>
</dbReference>
<dbReference type="InterPro" id="IPR044927">
    <property type="entry name" value="Endonuclea_NS_2"/>
</dbReference>
<evidence type="ECO:0000313" key="2">
    <source>
        <dbReference type="EMBL" id="THF59460.1"/>
    </source>
</evidence>
<dbReference type="OrthoDB" id="2664633at2"/>
<sequence>MGDEGGHLIASSLGGAGDKINIVPQASTLNRGDWKAMENELRDALKAGKEVSVKIEVGYPVGSGVRPNEFKVFATVDGKIIPYRFIQ</sequence>
<dbReference type="InterPro" id="IPR044925">
    <property type="entry name" value="His-Me_finger_sf"/>
</dbReference>
<feature type="domain" description="Type VII secretion system protein EssD-like" evidence="1">
    <location>
        <begin position="3"/>
        <end position="77"/>
    </location>
</feature>